<comment type="similarity">
    <text evidence="5">Belongs to the RimM family.</text>
</comment>
<keyword evidence="4 5" id="KW-0143">Chaperone</keyword>
<evidence type="ECO:0000256" key="5">
    <source>
        <dbReference type="HAMAP-Rule" id="MF_00014"/>
    </source>
</evidence>
<evidence type="ECO:0000259" key="7">
    <source>
        <dbReference type="Pfam" id="PF05239"/>
    </source>
</evidence>
<dbReference type="GO" id="GO:0043022">
    <property type="term" value="F:ribosome binding"/>
    <property type="evidence" value="ECO:0007669"/>
    <property type="project" value="InterPro"/>
</dbReference>
<keyword evidence="3 5" id="KW-0698">rRNA processing</keyword>
<evidence type="ECO:0000313" key="8">
    <source>
        <dbReference type="EMBL" id="OUM88321.1"/>
    </source>
</evidence>
<name>A0A1Y3PLT8_9BACI</name>
<dbReference type="InterPro" id="IPR009000">
    <property type="entry name" value="Transl_B-barrel_sf"/>
</dbReference>
<organism evidence="8 9">
    <name type="scientific">Bacillus thermozeamaize</name>
    <dbReference type="NCBI Taxonomy" id="230954"/>
    <lineage>
        <taxon>Bacteria</taxon>
        <taxon>Bacillati</taxon>
        <taxon>Bacillota</taxon>
        <taxon>Bacilli</taxon>
        <taxon>Bacillales</taxon>
        <taxon>Bacillaceae</taxon>
        <taxon>Bacillus</taxon>
    </lineage>
</organism>
<comment type="function">
    <text evidence="5">An accessory protein needed during the final step in the assembly of 30S ribosomal subunit, possibly for assembly of the head region. Essential for efficient processing of 16S rRNA. May be needed both before and after RbfA during the maturation of 16S rRNA. It has affinity for free ribosomal 30S subunits but not for 70S ribosomes.</text>
</comment>
<dbReference type="SUPFAM" id="SSF50346">
    <property type="entry name" value="PRC-barrel domain"/>
    <property type="match status" value="1"/>
</dbReference>
<dbReference type="InterPro" id="IPR002676">
    <property type="entry name" value="RimM_N"/>
</dbReference>
<evidence type="ECO:0000256" key="3">
    <source>
        <dbReference type="ARBA" id="ARBA00022552"/>
    </source>
</evidence>
<dbReference type="HAMAP" id="MF_00014">
    <property type="entry name" value="Ribosome_mat_RimM"/>
    <property type="match status" value="1"/>
</dbReference>
<proteinExistence type="inferred from homology"/>
<comment type="subunit">
    <text evidence="5">Binds ribosomal protein uS19.</text>
</comment>
<dbReference type="EMBL" id="LZRT01000062">
    <property type="protein sequence ID" value="OUM88321.1"/>
    <property type="molecule type" value="Genomic_DNA"/>
</dbReference>
<comment type="subcellular location">
    <subcellularLocation>
        <location evidence="5">Cytoplasm</location>
    </subcellularLocation>
</comment>
<dbReference type="PANTHER" id="PTHR33692:SF1">
    <property type="entry name" value="RIBOSOME MATURATION FACTOR RIMM"/>
    <property type="match status" value="1"/>
</dbReference>
<evidence type="ECO:0000259" key="6">
    <source>
        <dbReference type="Pfam" id="PF01782"/>
    </source>
</evidence>
<keyword evidence="2 5" id="KW-0690">Ribosome biogenesis</keyword>
<evidence type="ECO:0000256" key="4">
    <source>
        <dbReference type="ARBA" id="ARBA00023186"/>
    </source>
</evidence>
<sequence>MTDQPQTGQAATLVRVAQVVNTHGVRGEVRVRLLTDFPEVRFAPGKQLYLEMKGAQRTAFRPLTVERSRPHKKGWLLKFADYDSINEVEGWKGAILKAPEGDELPLAEGEYLFRDIIGCQVFTLDDRHLGEVREILRPGANDVWVIRSGKKEILIPYIEDVVKQIDVSNRRIVIDPLPGLLEDEE</sequence>
<accession>A0A1Y3PLT8</accession>
<dbReference type="Proteomes" id="UP000196475">
    <property type="component" value="Unassembled WGS sequence"/>
</dbReference>
<dbReference type="SUPFAM" id="SSF50447">
    <property type="entry name" value="Translation proteins"/>
    <property type="match status" value="1"/>
</dbReference>
<dbReference type="InterPro" id="IPR036976">
    <property type="entry name" value="RimM_N_sf"/>
</dbReference>
<dbReference type="InterPro" id="IPR027275">
    <property type="entry name" value="PRC-brl_dom"/>
</dbReference>
<dbReference type="GO" id="GO:0006364">
    <property type="term" value="P:rRNA processing"/>
    <property type="evidence" value="ECO:0007669"/>
    <property type="project" value="UniProtKB-UniRule"/>
</dbReference>
<dbReference type="AlphaFoldDB" id="A0A1Y3PLT8"/>
<dbReference type="GO" id="GO:0042274">
    <property type="term" value="P:ribosomal small subunit biogenesis"/>
    <property type="evidence" value="ECO:0007669"/>
    <property type="project" value="UniProtKB-UniRule"/>
</dbReference>
<feature type="domain" description="PRC-barrel" evidence="7">
    <location>
        <begin position="108"/>
        <end position="180"/>
    </location>
</feature>
<dbReference type="InterPro" id="IPR011961">
    <property type="entry name" value="RimM"/>
</dbReference>
<dbReference type="Pfam" id="PF01782">
    <property type="entry name" value="RimM"/>
    <property type="match status" value="1"/>
</dbReference>
<comment type="caution">
    <text evidence="8">The sequence shown here is derived from an EMBL/GenBank/DDBJ whole genome shotgun (WGS) entry which is preliminary data.</text>
</comment>
<protein>
    <recommendedName>
        <fullName evidence="5">Ribosome maturation factor RimM</fullName>
    </recommendedName>
</protein>
<reference evidence="9" key="1">
    <citation type="submission" date="2016-06" db="EMBL/GenBank/DDBJ databases">
        <authorList>
            <person name="Nascimento L."/>
            <person name="Pereira R.V."/>
            <person name="Martins L.F."/>
            <person name="Quaggio R.B."/>
            <person name="Silva A.M."/>
            <person name="Setubal J.C."/>
        </authorList>
    </citation>
    <scope>NUCLEOTIDE SEQUENCE [LARGE SCALE GENOMIC DNA]</scope>
</reference>
<dbReference type="Gene3D" id="2.40.30.60">
    <property type="entry name" value="RimM"/>
    <property type="match status" value="1"/>
</dbReference>
<dbReference type="GO" id="GO:0005737">
    <property type="term" value="C:cytoplasm"/>
    <property type="evidence" value="ECO:0007669"/>
    <property type="project" value="UniProtKB-SubCell"/>
</dbReference>
<gene>
    <name evidence="5" type="primary">rimM</name>
    <name evidence="8" type="ORF">BAA01_08075</name>
</gene>
<dbReference type="Gene3D" id="2.30.30.240">
    <property type="entry name" value="PRC-barrel domain"/>
    <property type="match status" value="1"/>
</dbReference>
<dbReference type="InterPro" id="IPR011033">
    <property type="entry name" value="PRC_barrel-like_sf"/>
</dbReference>
<dbReference type="PANTHER" id="PTHR33692">
    <property type="entry name" value="RIBOSOME MATURATION FACTOR RIMM"/>
    <property type="match status" value="1"/>
</dbReference>
<dbReference type="GO" id="GO:0005840">
    <property type="term" value="C:ribosome"/>
    <property type="evidence" value="ECO:0007669"/>
    <property type="project" value="InterPro"/>
</dbReference>
<feature type="domain" description="RimM N-terminal" evidence="6">
    <location>
        <begin position="16"/>
        <end position="100"/>
    </location>
</feature>
<dbReference type="NCBIfam" id="TIGR02273">
    <property type="entry name" value="16S_RimM"/>
    <property type="match status" value="1"/>
</dbReference>
<comment type="domain">
    <text evidence="5">The PRC barrel domain binds ribosomal protein uS19.</text>
</comment>
<evidence type="ECO:0000313" key="9">
    <source>
        <dbReference type="Proteomes" id="UP000196475"/>
    </source>
</evidence>
<evidence type="ECO:0000256" key="1">
    <source>
        <dbReference type="ARBA" id="ARBA00022490"/>
    </source>
</evidence>
<evidence type="ECO:0000256" key="2">
    <source>
        <dbReference type="ARBA" id="ARBA00022517"/>
    </source>
</evidence>
<keyword evidence="1 5" id="KW-0963">Cytoplasm</keyword>
<dbReference type="Pfam" id="PF05239">
    <property type="entry name" value="PRC"/>
    <property type="match status" value="1"/>
</dbReference>